<dbReference type="AlphaFoldDB" id="A0A2U1QNK2"/>
<sequence>MAANVKGLELSSNVKQNNVTQQTKTAIYYLIQLYDCMVIQRIRNGEGSSRMQYARMSKLEFPKFSGDDVKEWLFRCQQFFKVDDVAEEDKVKIATIHLYDKALAWHKQFVKVQGETVNWELYETEIHRRFGACFEDPMEDIKNLRQEGTWPEYQFKFEALMSRVELNEQHAISFFVGGLQQEIGLVVKMFRPKTLYDAYHLARMQEAAKTVVNKRSLADEELCDIEEEGVEQKEEEVMEEQVVYPHISLNALAGVNTFHTMRIKGHVDGGFDKKHQSGTSSTDNLREVEQLTQAIQTAIQRIRNGEGSSRMQYARMSKLEFPKFSGDDVKGWLFRCQQFFKVDDVAEEDKVKIATIHLYDKALARHKQFVKVHGETVNWELYETEIHRKFGACFEDPMEDIKNLRQEGTWPEYQDKFEALMSRVELNEQHAISFFVGGLQQEIGLVVKMFRPKTLYDAYHLARMQKAAKTVVNKRSLADEELCDIEEEGVEQKEEEVMEEQVVYPHISLNALAGGQEFKSDVMLLPLGDCDMVLGVQWLTTLGDIKWNFHTLRMEFTFRGKKITLRDTQEATLPWMNRKDYGKILSTSKVGLAAMTLCVYPTTLTSMNMKKGHSEHTMEDKEALTKLLEEFQDVFAVPNTLPPHRTHDHRIVLQEGVPPVNIRPYKHPPTQKDAIELMVKELLQTGVIRHSYSPFSSPIVMVKKKDGTWRMCIDYRHLNKHTVNNVIVKWMECQKCCCRRGKKITLRDTQQATLPWMNRKDYGKILSTSKVGLAAMTLCVYPTTLTSMNMKKGHSEHTMEDKEALAKLLEEFQDVFAVPNTLPPHRTHDHRIVLQEGVPPVNIRPYKHPPTQKDAIELMVKELLQTGVIRHSYSPFSSPIVMVKKKDGTWRMCIDYRHLNKHTVNNVIVKWMECQKCCCRRWGA</sequence>
<evidence type="ECO:0000313" key="3">
    <source>
        <dbReference type="Proteomes" id="UP000245207"/>
    </source>
</evidence>
<dbReference type="OrthoDB" id="1113451at2759"/>
<dbReference type="InterPro" id="IPR005162">
    <property type="entry name" value="Retrotrans_gag_dom"/>
</dbReference>
<dbReference type="EMBL" id="PKPP01000013">
    <property type="protein sequence ID" value="PWA99579.1"/>
    <property type="molecule type" value="Genomic_DNA"/>
</dbReference>
<organism evidence="2 3">
    <name type="scientific">Artemisia annua</name>
    <name type="common">Sweet wormwood</name>
    <dbReference type="NCBI Taxonomy" id="35608"/>
    <lineage>
        <taxon>Eukaryota</taxon>
        <taxon>Viridiplantae</taxon>
        <taxon>Streptophyta</taxon>
        <taxon>Embryophyta</taxon>
        <taxon>Tracheophyta</taxon>
        <taxon>Spermatophyta</taxon>
        <taxon>Magnoliopsida</taxon>
        <taxon>eudicotyledons</taxon>
        <taxon>Gunneridae</taxon>
        <taxon>Pentapetalae</taxon>
        <taxon>asterids</taxon>
        <taxon>campanulids</taxon>
        <taxon>Asterales</taxon>
        <taxon>Asteraceae</taxon>
        <taxon>Asteroideae</taxon>
        <taxon>Anthemideae</taxon>
        <taxon>Artemisiinae</taxon>
        <taxon>Artemisia</taxon>
    </lineage>
</organism>
<dbReference type="PANTHER" id="PTHR15503">
    <property type="entry name" value="LDOC1 RELATED"/>
    <property type="match status" value="1"/>
</dbReference>
<reference evidence="2 3" key="1">
    <citation type="journal article" date="2018" name="Mol. Plant">
        <title>The genome of Artemisia annua provides insight into the evolution of Asteraceae family and artemisinin biosynthesis.</title>
        <authorList>
            <person name="Shen Q."/>
            <person name="Zhang L."/>
            <person name="Liao Z."/>
            <person name="Wang S."/>
            <person name="Yan T."/>
            <person name="Shi P."/>
            <person name="Liu M."/>
            <person name="Fu X."/>
            <person name="Pan Q."/>
            <person name="Wang Y."/>
            <person name="Lv Z."/>
            <person name="Lu X."/>
            <person name="Zhang F."/>
            <person name="Jiang W."/>
            <person name="Ma Y."/>
            <person name="Chen M."/>
            <person name="Hao X."/>
            <person name="Li L."/>
            <person name="Tang Y."/>
            <person name="Lv G."/>
            <person name="Zhou Y."/>
            <person name="Sun X."/>
            <person name="Brodelius P.E."/>
            <person name="Rose J.K.C."/>
            <person name="Tang K."/>
        </authorList>
    </citation>
    <scope>NUCLEOTIDE SEQUENCE [LARGE SCALE GENOMIC DNA]</scope>
    <source>
        <strain evidence="3">cv. Huhao1</strain>
        <tissue evidence="2">Leaf</tissue>
    </source>
</reference>
<dbReference type="Gene3D" id="3.10.10.10">
    <property type="entry name" value="HIV Type 1 Reverse Transcriptase, subunit A, domain 1"/>
    <property type="match status" value="2"/>
</dbReference>
<dbReference type="InterPro" id="IPR043502">
    <property type="entry name" value="DNA/RNA_pol_sf"/>
</dbReference>
<evidence type="ECO:0000313" key="2">
    <source>
        <dbReference type="EMBL" id="PWA99579.1"/>
    </source>
</evidence>
<feature type="domain" description="Retrotransposon gag" evidence="1">
    <location>
        <begin position="92"/>
        <end position="180"/>
    </location>
</feature>
<gene>
    <name evidence="2" type="ORF">CTI12_AA005680</name>
</gene>
<dbReference type="InterPro" id="IPR032567">
    <property type="entry name" value="RTL1-rel"/>
</dbReference>
<dbReference type="Pfam" id="PF03732">
    <property type="entry name" value="Retrotrans_gag"/>
    <property type="match status" value="2"/>
</dbReference>
<dbReference type="SUPFAM" id="SSF56672">
    <property type="entry name" value="DNA/RNA polymerases"/>
    <property type="match status" value="2"/>
</dbReference>
<name>A0A2U1QNK2_ARTAN</name>
<protein>
    <recommendedName>
        <fullName evidence="1">Retrotransposon gag domain-containing protein</fullName>
    </recommendedName>
</protein>
<proteinExistence type="predicted"/>
<accession>A0A2U1QNK2</accession>
<dbReference type="Proteomes" id="UP000245207">
    <property type="component" value="Unassembled WGS sequence"/>
</dbReference>
<feature type="domain" description="Retrotransposon gag" evidence="1">
    <location>
        <begin position="352"/>
        <end position="440"/>
    </location>
</feature>
<keyword evidence="3" id="KW-1185">Reference proteome</keyword>
<evidence type="ECO:0000259" key="1">
    <source>
        <dbReference type="Pfam" id="PF03732"/>
    </source>
</evidence>
<dbReference type="PANTHER" id="PTHR15503:SF22">
    <property type="entry name" value="TRANSPOSON TY3-I GAG POLYPROTEIN"/>
    <property type="match status" value="1"/>
</dbReference>
<comment type="caution">
    <text evidence="2">The sequence shown here is derived from an EMBL/GenBank/DDBJ whole genome shotgun (WGS) entry which is preliminary data.</text>
</comment>